<dbReference type="PANTHER" id="PTHR16631:SF13">
    <property type="entry name" value="GLUCAN ENDO-1,3-BETA-GLUCOSIDASE EGLC-RELATED"/>
    <property type="match status" value="1"/>
</dbReference>
<accession>A0A6A6S006</accession>
<evidence type="ECO:0000256" key="1">
    <source>
        <dbReference type="ARBA" id="ARBA00000382"/>
    </source>
</evidence>
<dbReference type="EC" id="3.2.1.39" evidence="4"/>
<keyword evidence="5 7" id="KW-0378">Hydrolase</keyword>
<dbReference type="Gene3D" id="3.20.20.80">
    <property type="entry name" value="Glycosidases"/>
    <property type="match status" value="1"/>
</dbReference>
<evidence type="ECO:0000313" key="7">
    <source>
        <dbReference type="EMBL" id="KAF2641146.1"/>
    </source>
</evidence>
<evidence type="ECO:0000256" key="6">
    <source>
        <dbReference type="SAM" id="MobiDB-lite"/>
    </source>
</evidence>
<feature type="region of interest" description="Disordered" evidence="6">
    <location>
        <begin position="22"/>
        <end position="42"/>
    </location>
</feature>
<dbReference type="GO" id="GO:0009277">
    <property type="term" value="C:fungal-type cell wall"/>
    <property type="evidence" value="ECO:0007669"/>
    <property type="project" value="TreeGrafter"/>
</dbReference>
<protein>
    <recommendedName>
        <fullName evidence="4">glucan endo-1,3-beta-D-glucosidase</fullName>
        <ecNumber evidence="4">3.2.1.39</ecNumber>
    </recommendedName>
</protein>
<dbReference type="GO" id="GO:0009986">
    <property type="term" value="C:cell surface"/>
    <property type="evidence" value="ECO:0007669"/>
    <property type="project" value="TreeGrafter"/>
</dbReference>
<evidence type="ECO:0000256" key="5">
    <source>
        <dbReference type="ARBA" id="ARBA00022801"/>
    </source>
</evidence>
<dbReference type="EMBL" id="MU006783">
    <property type="protein sequence ID" value="KAF2641146.1"/>
    <property type="molecule type" value="Genomic_DNA"/>
</dbReference>
<proteinExistence type="inferred from homology"/>
<evidence type="ECO:0000256" key="4">
    <source>
        <dbReference type="ARBA" id="ARBA00012780"/>
    </source>
</evidence>
<evidence type="ECO:0000313" key="8">
    <source>
        <dbReference type="Proteomes" id="UP000799753"/>
    </source>
</evidence>
<dbReference type="GO" id="GO:0042973">
    <property type="term" value="F:glucan endo-1,3-beta-D-glucosidase activity"/>
    <property type="evidence" value="ECO:0007669"/>
    <property type="project" value="UniProtKB-EC"/>
</dbReference>
<comment type="catalytic activity">
    <reaction evidence="1">
        <text>Hydrolysis of (1-&gt;3)-beta-D-glucosidic linkages in (1-&gt;3)-beta-D-glucans.</text>
        <dbReference type="EC" id="3.2.1.39"/>
    </reaction>
</comment>
<evidence type="ECO:0000256" key="3">
    <source>
        <dbReference type="ARBA" id="ARBA00008773"/>
    </source>
</evidence>
<gene>
    <name evidence="7" type="ORF">P280DRAFT_398658</name>
</gene>
<comment type="similarity">
    <text evidence="3">Belongs to the glycosyl hydrolase 17 family.</text>
</comment>
<dbReference type="AlphaFoldDB" id="A0A6A6S006"/>
<evidence type="ECO:0000256" key="2">
    <source>
        <dbReference type="ARBA" id="ARBA00004196"/>
    </source>
</evidence>
<name>A0A6A6S006_9PLEO</name>
<organism evidence="7 8">
    <name type="scientific">Massarina eburnea CBS 473.64</name>
    <dbReference type="NCBI Taxonomy" id="1395130"/>
    <lineage>
        <taxon>Eukaryota</taxon>
        <taxon>Fungi</taxon>
        <taxon>Dikarya</taxon>
        <taxon>Ascomycota</taxon>
        <taxon>Pezizomycotina</taxon>
        <taxon>Dothideomycetes</taxon>
        <taxon>Pleosporomycetidae</taxon>
        <taxon>Pleosporales</taxon>
        <taxon>Massarineae</taxon>
        <taxon>Massarinaceae</taxon>
        <taxon>Massarina</taxon>
    </lineage>
</organism>
<comment type="subcellular location">
    <subcellularLocation>
        <location evidence="2">Cell envelope</location>
    </subcellularLocation>
</comment>
<sequence length="377" mass="41356">MASTTLLSTITATSVISSQLHSTSTSSSPLPAATSSTPPSSPSALTGPYAGFAYGAFWHETQAKTYADFLRQFTLAKNLPGVPVPFTSARLFQTSQWGTATEPSTAFQAAIETKTTLLLGMWIAEGVGINNELIALDTAFKKFGQQLADLVIGISVGNEDIYRSTSQCREKNNDKPCSSSFTAEQVQAYVKQARDTITKKDWYKQYFTTRSLKIGHTDTVGSAMFDTFNANLDFTGATIYPVWNNDPIENAWDSFSNSFHQVQSHAGNTPVWITETGWPSSGEAVKTAQASLANMRKYWVDVGCKTFGKNSIWWFELEKNSYDGFDWGIIDIPSQKPKIDLSCPGFDDEKAAQVSSGRKRRNGFKGMPLSTNPWVPA</sequence>
<keyword evidence="8" id="KW-1185">Reference proteome</keyword>
<dbReference type="InterPro" id="IPR050732">
    <property type="entry name" value="Beta-glucan_modifiers"/>
</dbReference>
<feature type="region of interest" description="Disordered" evidence="6">
    <location>
        <begin position="352"/>
        <end position="377"/>
    </location>
</feature>
<dbReference type="GO" id="GO:0005576">
    <property type="term" value="C:extracellular region"/>
    <property type="evidence" value="ECO:0007669"/>
    <property type="project" value="TreeGrafter"/>
</dbReference>
<dbReference type="PANTHER" id="PTHR16631">
    <property type="entry name" value="GLUCAN 1,3-BETA-GLUCOSIDASE"/>
    <property type="match status" value="1"/>
</dbReference>
<reference evidence="7" key="1">
    <citation type="journal article" date="2020" name="Stud. Mycol.">
        <title>101 Dothideomycetes genomes: a test case for predicting lifestyles and emergence of pathogens.</title>
        <authorList>
            <person name="Haridas S."/>
            <person name="Albert R."/>
            <person name="Binder M."/>
            <person name="Bloem J."/>
            <person name="Labutti K."/>
            <person name="Salamov A."/>
            <person name="Andreopoulos B."/>
            <person name="Baker S."/>
            <person name="Barry K."/>
            <person name="Bills G."/>
            <person name="Bluhm B."/>
            <person name="Cannon C."/>
            <person name="Castanera R."/>
            <person name="Culley D."/>
            <person name="Daum C."/>
            <person name="Ezra D."/>
            <person name="Gonzalez J."/>
            <person name="Henrissat B."/>
            <person name="Kuo A."/>
            <person name="Liang C."/>
            <person name="Lipzen A."/>
            <person name="Lutzoni F."/>
            <person name="Magnuson J."/>
            <person name="Mondo S."/>
            <person name="Nolan M."/>
            <person name="Ohm R."/>
            <person name="Pangilinan J."/>
            <person name="Park H.-J."/>
            <person name="Ramirez L."/>
            <person name="Alfaro M."/>
            <person name="Sun H."/>
            <person name="Tritt A."/>
            <person name="Yoshinaga Y."/>
            <person name="Zwiers L.-H."/>
            <person name="Turgeon B."/>
            <person name="Goodwin S."/>
            <person name="Spatafora J."/>
            <person name="Crous P."/>
            <person name="Grigoriev I."/>
        </authorList>
    </citation>
    <scope>NUCLEOTIDE SEQUENCE</scope>
    <source>
        <strain evidence="7">CBS 473.64</strain>
    </source>
</reference>
<dbReference type="GO" id="GO:0071555">
    <property type="term" value="P:cell wall organization"/>
    <property type="evidence" value="ECO:0007669"/>
    <property type="project" value="TreeGrafter"/>
</dbReference>
<dbReference type="InterPro" id="IPR017853">
    <property type="entry name" value="GH"/>
</dbReference>
<dbReference type="SUPFAM" id="SSF51445">
    <property type="entry name" value="(Trans)glycosidases"/>
    <property type="match status" value="1"/>
</dbReference>
<dbReference type="Proteomes" id="UP000799753">
    <property type="component" value="Unassembled WGS sequence"/>
</dbReference>
<dbReference type="OrthoDB" id="77201at2759"/>